<protein>
    <submittedName>
        <fullName evidence="1">DUF1853 family protein</fullName>
    </submittedName>
</protein>
<dbReference type="RefSeq" id="WP_135802503.1">
    <property type="nucleotide sequence ID" value="NZ_SRPF01000002.1"/>
</dbReference>
<evidence type="ECO:0000313" key="1">
    <source>
        <dbReference type="EMBL" id="TGN39837.1"/>
    </source>
</evidence>
<accession>A0A4Z1BJ95</accession>
<keyword evidence="2" id="KW-1185">Reference proteome</keyword>
<name>A0A4Z1BJ95_9GAMM</name>
<dbReference type="Proteomes" id="UP000298325">
    <property type="component" value="Unassembled WGS sequence"/>
</dbReference>
<dbReference type="Pfam" id="PF08907">
    <property type="entry name" value="DUF1853"/>
    <property type="match status" value="1"/>
</dbReference>
<sequence>MNQYSDDLNHSQYRVPAVRHLAWMCQAPQLMSPSHRFILAPHLPADLATRLSAWDADPEKGPDLLTETPPRRLGQYFESLYECLLKDLLGWEILLRNQAVRADGLTLGELDFIVRNPANQQVEHHEVAVKFYLGFAGAEQTPPLWYGPNARDRLDLKSAKLTEQQSRLTEKPQTRALLHSMAIPTPSRSRIFMPGYLFYPAGQALPPPATMPAEHLRGEWLYISELDRMTASASLPDALRGQWAPLMKPHWLGLWQQDIEPEQQSVENALEMVRSKAIPRLFAVLEPVSGEHVWRETCRFFVVPDSWPID</sequence>
<dbReference type="EMBL" id="SRPF01000002">
    <property type="protein sequence ID" value="TGN39837.1"/>
    <property type="molecule type" value="Genomic_DNA"/>
</dbReference>
<comment type="caution">
    <text evidence="1">The sequence shown here is derived from an EMBL/GenBank/DDBJ whole genome shotgun (WGS) entry which is preliminary data.</text>
</comment>
<gene>
    <name evidence="1" type="ORF">E5Q11_05905</name>
</gene>
<reference evidence="1 2" key="1">
    <citation type="submission" date="2019-04" db="EMBL/GenBank/DDBJ databases">
        <authorList>
            <person name="Park S."/>
            <person name="Yoon J.-H."/>
        </authorList>
    </citation>
    <scope>NUCLEOTIDE SEQUENCE [LARGE SCALE GENOMIC DNA]</scope>
    <source>
        <strain evidence="1 2">HJM-18</strain>
    </source>
</reference>
<dbReference type="OrthoDB" id="378654at2"/>
<organism evidence="1 2">
    <name type="scientific">Marinobacter confluentis</name>
    <dbReference type="NCBI Taxonomy" id="1697557"/>
    <lineage>
        <taxon>Bacteria</taxon>
        <taxon>Pseudomonadati</taxon>
        <taxon>Pseudomonadota</taxon>
        <taxon>Gammaproteobacteria</taxon>
        <taxon>Pseudomonadales</taxon>
        <taxon>Marinobacteraceae</taxon>
        <taxon>Marinobacter</taxon>
    </lineage>
</organism>
<evidence type="ECO:0000313" key="2">
    <source>
        <dbReference type="Proteomes" id="UP000298325"/>
    </source>
</evidence>
<proteinExistence type="predicted"/>
<dbReference type="AlphaFoldDB" id="A0A4Z1BJ95"/>
<dbReference type="InterPro" id="IPR015003">
    <property type="entry name" value="DUF1853"/>
</dbReference>